<feature type="compositionally biased region" description="Polar residues" evidence="1">
    <location>
        <begin position="115"/>
        <end position="124"/>
    </location>
</feature>
<organism evidence="2">
    <name type="scientific">freshwater metagenome</name>
    <dbReference type="NCBI Taxonomy" id="449393"/>
    <lineage>
        <taxon>unclassified sequences</taxon>
        <taxon>metagenomes</taxon>
        <taxon>ecological metagenomes</taxon>
    </lineage>
</organism>
<evidence type="ECO:0000256" key="1">
    <source>
        <dbReference type="SAM" id="MobiDB-lite"/>
    </source>
</evidence>
<gene>
    <name evidence="2" type="ORF">UFOPK3417_02068</name>
</gene>
<name>A0A6J7ESP1_9ZZZZ</name>
<feature type="compositionally biased region" description="Polar residues" evidence="1">
    <location>
        <begin position="1"/>
        <end position="22"/>
    </location>
</feature>
<reference evidence="2" key="1">
    <citation type="submission" date="2020-05" db="EMBL/GenBank/DDBJ databases">
        <authorList>
            <person name="Chiriac C."/>
            <person name="Salcher M."/>
            <person name="Ghai R."/>
            <person name="Kavagutti S V."/>
        </authorList>
    </citation>
    <scope>NUCLEOTIDE SEQUENCE</scope>
</reference>
<proteinExistence type="predicted"/>
<sequence length="124" mass="13428">MSASTRGCSGATTRNEAPNNVSGRVVNTVIGPTGESNVTRAPDERPIQLRCIVLIESDHSSRLRSSMRRSAYAVMRIIHCLMLRLNTGKLPRSLRPSAVTSSFASTVPRPGHQFTGASETYASR</sequence>
<feature type="region of interest" description="Disordered" evidence="1">
    <location>
        <begin position="100"/>
        <end position="124"/>
    </location>
</feature>
<dbReference type="AlphaFoldDB" id="A0A6J7ESP1"/>
<dbReference type="EMBL" id="CAFBLR010000297">
    <property type="protein sequence ID" value="CAB4886622.1"/>
    <property type="molecule type" value="Genomic_DNA"/>
</dbReference>
<accession>A0A6J7ESP1</accession>
<protein>
    <submittedName>
        <fullName evidence="2">Unannotated protein</fullName>
    </submittedName>
</protein>
<feature type="region of interest" description="Disordered" evidence="1">
    <location>
        <begin position="1"/>
        <end position="42"/>
    </location>
</feature>
<evidence type="ECO:0000313" key="2">
    <source>
        <dbReference type="EMBL" id="CAB4886622.1"/>
    </source>
</evidence>